<accession>A0A4R2IC65</accession>
<gene>
    <name evidence="1" type="ORF">EV148_103259</name>
</gene>
<dbReference type="EMBL" id="SLWQ01000003">
    <property type="protein sequence ID" value="TCO41339.1"/>
    <property type="molecule type" value="Genomic_DNA"/>
</dbReference>
<comment type="caution">
    <text evidence="1">The sequence shown here is derived from an EMBL/GenBank/DDBJ whole genome shotgun (WGS) entry which is preliminary data.</text>
</comment>
<sequence>MAGMVLKHLYHARGSDGNDYEIHVYVEPASHENAHIERLAKVCLADGGELEVLSKRHYRIVASGVTLEAHDADAI</sequence>
<protein>
    <submittedName>
        <fullName evidence="1">Uncharacterized protein</fullName>
    </submittedName>
</protein>
<evidence type="ECO:0000313" key="1">
    <source>
        <dbReference type="EMBL" id="TCO41339.1"/>
    </source>
</evidence>
<proteinExistence type="predicted"/>
<dbReference type="RefSeq" id="WP_131996287.1">
    <property type="nucleotide sequence ID" value="NZ_JACGXM010000004.1"/>
</dbReference>
<keyword evidence="2" id="KW-1185">Reference proteome</keyword>
<dbReference type="Proteomes" id="UP000294862">
    <property type="component" value="Unassembled WGS sequence"/>
</dbReference>
<name>A0A4R2IC65_9GAMM</name>
<organism evidence="1 2">
    <name type="scientific">Dokdonella fugitiva</name>
    <dbReference type="NCBI Taxonomy" id="328517"/>
    <lineage>
        <taxon>Bacteria</taxon>
        <taxon>Pseudomonadati</taxon>
        <taxon>Pseudomonadota</taxon>
        <taxon>Gammaproteobacteria</taxon>
        <taxon>Lysobacterales</taxon>
        <taxon>Rhodanobacteraceae</taxon>
        <taxon>Dokdonella</taxon>
    </lineage>
</organism>
<dbReference type="AlphaFoldDB" id="A0A4R2IC65"/>
<evidence type="ECO:0000313" key="2">
    <source>
        <dbReference type="Proteomes" id="UP000294862"/>
    </source>
</evidence>
<reference evidence="1 2" key="1">
    <citation type="journal article" date="2015" name="Stand. Genomic Sci.">
        <title>Genomic Encyclopedia of Bacterial and Archaeal Type Strains, Phase III: the genomes of soil and plant-associated and newly described type strains.</title>
        <authorList>
            <person name="Whitman W.B."/>
            <person name="Woyke T."/>
            <person name="Klenk H.P."/>
            <person name="Zhou Y."/>
            <person name="Lilburn T.G."/>
            <person name="Beck B.J."/>
            <person name="De Vos P."/>
            <person name="Vandamme P."/>
            <person name="Eisen J.A."/>
            <person name="Garrity G."/>
            <person name="Hugenholtz P."/>
            <person name="Kyrpides N.C."/>
        </authorList>
    </citation>
    <scope>NUCLEOTIDE SEQUENCE [LARGE SCALE GENOMIC DNA]</scope>
    <source>
        <strain evidence="1 2">A3</strain>
    </source>
</reference>